<sequence>MKRLTTSALTAAVLAVGVGEAQAQDDMMMGRRASAFEIGIYGGGAYTTSWFATPGTAQGGDEDIDWAPGLSPIFGATAAFFFTPSLGLRLHGAYMPQELPQEEGVFERDGYLVNGYLYDLDL</sequence>
<dbReference type="EMBL" id="CADCTV010000462">
    <property type="protein sequence ID" value="CAA9332115.1"/>
    <property type="molecule type" value="Genomic_DNA"/>
</dbReference>
<evidence type="ECO:0000313" key="2">
    <source>
        <dbReference type="EMBL" id="CAA9332115.1"/>
    </source>
</evidence>
<proteinExistence type="predicted"/>
<reference evidence="2" key="1">
    <citation type="submission" date="2020-02" db="EMBL/GenBank/DDBJ databases">
        <authorList>
            <person name="Meier V. D."/>
        </authorList>
    </citation>
    <scope>NUCLEOTIDE SEQUENCE</scope>
    <source>
        <strain evidence="2">AVDCRST_MAG89</strain>
    </source>
</reference>
<name>A0A6J4LFX0_9BACT</name>
<feature type="non-terminal residue" evidence="2">
    <location>
        <position position="122"/>
    </location>
</feature>
<protein>
    <recommendedName>
        <fullName evidence="3">Outer membrane protein beta-barrel domain-containing protein</fullName>
    </recommendedName>
</protein>
<keyword evidence="1" id="KW-0732">Signal</keyword>
<dbReference type="AlphaFoldDB" id="A0A6J4LFX0"/>
<feature type="chain" id="PRO_5027040705" description="Outer membrane protein beta-barrel domain-containing protein" evidence="1">
    <location>
        <begin position="24"/>
        <end position="122"/>
    </location>
</feature>
<evidence type="ECO:0008006" key="3">
    <source>
        <dbReference type="Google" id="ProtNLM"/>
    </source>
</evidence>
<evidence type="ECO:0000256" key="1">
    <source>
        <dbReference type="SAM" id="SignalP"/>
    </source>
</evidence>
<gene>
    <name evidence="2" type="ORF">AVDCRST_MAG89-2177</name>
</gene>
<organism evidence="2">
    <name type="scientific">uncultured Gemmatimonadota bacterium</name>
    <dbReference type="NCBI Taxonomy" id="203437"/>
    <lineage>
        <taxon>Bacteria</taxon>
        <taxon>Pseudomonadati</taxon>
        <taxon>Gemmatimonadota</taxon>
        <taxon>environmental samples</taxon>
    </lineage>
</organism>
<accession>A0A6J4LFX0</accession>
<feature type="signal peptide" evidence="1">
    <location>
        <begin position="1"/>
        <end position="23"/>
    </location>
</feature>